<dbReference type="Proteomes" id="UP001500827">
    <property type="component" value="Unassembled WGS sequence"/>
</dbReference>
<sequence length="57" mass="6576">MNVKIVVRGPDWRQVEHLAEIDAEQDVVRVVAEAMAMFWDFYPDAPPLQKTILIDHA</sequence>
<dbReference type="RefSeq" id="WP_344699637.1">
    <property type="nucleotide sequence ID" value="NZ_BAABBM010000001.1"/>
</dbReference>
<comment type="caution">
    <text evidence="1">The sequence shown here is derived from an EMBL/GenBank/DDBJ whole genome shotgun (WGS) entry which is preliminary data.</text>
</comment>
<evidence type="ECO:0000313" key="1">
    <source>
        <dbReference type="EMBL" id="GAA3902068.1"/>
    </source>
</evidence>
<accession>A0ABP7LHL3</accession>
<name>A0ABP7LHL3_9SPHN</name>
<organism evidence="1 2">
    <name type="scientific">Sphingomonas limnosediminicola</name>
    <dbReference type="NCBI Taxonomy" id="940133"/>
    <lineage>
        <taxon>Bacteria</taxon>
        <taxon>Pseudomonadati</taxon>
        <taxon>Pseudomonadota</taxon>
        <taxon>Alphaproteobacteria</taxon>
        <taxon>Sphingomonadales</taxon>
        <taxon>Sphingomonadaceae</taxon>
        <taxon>Sphingomonas</taxon>
    </lineage>
</organism>
<gene>
    <name evidence="1" type="ORF">GCM10022276_20990</name>
</gene>
<dbReference type="EMBL" id="BAABBM010000001">
    <property type="protein sequence ID" value="GAA3902068.1"/>
    <property type="molecule type" value="Genomic_DNA"/>
</dbReference>
<proteinExistence type="predicted"/>
<reference evidence="2" key="1">
    <citation type="journal article" date="2019" name="Int. J. Syst. Evol. Microbiol.">
        <title>The Global Catalogue of Microorganisms (GCM) 10K type strain sequencing project: providing services to taxonomists for standard genome sequencing and annotation.</title>
        <authorList>
            <consortium name="The Broad Institute Genomics Platform"/>
            <consortium name="The Broad Institute Genome Sequencing Center for Infectious Disease"/>
            <person name="Wu L."/>
            <person name="Ma J."/>
        </authorList>
    </citation>
    <scope>NUCLEOTIDE SEQUENCE [LARGE SCALE GENOMIC DNA]</scope>
    <source>
        <strain evidence="2">JCM 17543</strain>
    </source>
</reference>
<keyword evidence="2" id="KW-1185">Reference proteome</keyword>
<evidence type="ECO:0000313" key="2">
    <source>
        <dbReference type="Proteomes" id="UP001500827"/>
    </source>
</evidence>
<protein>
    <submittedName>
        <fullName evidence="1">Uncharacterized protein</fullName>
    </submittedName>
</protein>